<name>A0A9P6D171_PLEER</name>
<evidence type="ECO:0000256" key="1">
    <source>
        <dbReference type="SAM" id="MobiDB-lite"/>
    </source>
</evidence>
<dbReference type="AlphaFoldDB" id="A0A9P6D171"/>
<dbReference type="EMBL" id="MU154712">
    <property type="protein sequence ID" value="KAF9488466.1"/>
    <property type="molecule type" value="Genomic_DNA"/>
</dbReference>
<proteinExistence type="predicted"/>
<sequence length="70" mass="7940">MSNQRLSTGFRIRKSPHPDPRPPINPGASSQQCDVTHSENPDDSEGPPRTCRTRHDTRRSGICIWIQGRF</sequence>
<evidence type="ECO:0000313" key="3">
    <source>
        <dbReference type="Proteomes" id="UP000807025"/>
    </source>
</evidence>
<reference evidence="2" key="1">
    <citation type="submission" date="2020-11" db="EMBL/GenBank/DDBJ databases">
        <authorList>
            <consortium name="DOE Joint Genome Institute"/>
            <person name="Ahrendt S."/>
            <person name="Riley R."/>
            <person name="Andreopoulos W."/>
            <person name="Labutti K."/>
            <person name="Pangilinan J."/>
            <person name="Ruiz-Duenas F.J."/>
            <person name="Barrasa J.M."/>
            <person name="Sanchez-Garcia M."/>
            <person name="Camarero S."/>
            <person name="Miyauchi S."/>
            <person name="Serrano A."/>
            <person name="Linde D."/>
            <person name="Babiker R."/>
            <person name="Drula E."/>
            <person name="Ayuso-Fernandez I."/>
            <person name="Pacheco R."/>
            <person name="Padilla G."/>
            <person name="Ferreira P."/>
            <person name="Barriuso J."/>
            <person name="Kellner H."/>
            <person name="Castanera R."/>
            <person name="Alfaro M."/>
            <person name="Ramirez L."/>
            <person name="Pisabarro A.G."/>
            <person name="Kuo A."/>
            <person name="Tritt A."/>
            <person name="Lipzen A."/>
            <person name="He G."/>
            <person name="Yan M."/>
            <person name="Ng V."/>
            <person name="Cullen D."/>
            <person name="Martin F."/>
            <person name="Rosso M.-N."/>
            <person name="Henrissat B."/>
            <person name="Hibbett D."/>
            <person name="Martinez A.T."/>
            <person name="Grigoriev I.V."/>
        </authorList>
    </citation>
    <scope>NUCLEOTIDE SEQUENCE</scope>
    <source>
        <strain evidence="2">ATCC 90797</strain>
    </source>
</reference>
<organism evidence="2 3">
    <name type="scientific">Pleurotus eryngii</name>
    <name type="common">Boletus of the steppes</name>
    <dbReference type="NCBI Taxonomy" id="5323"/>
    <lineage>
        <taxon>Eukaryota</taxon>
        <taxon>Fungi</taxon>
        <taxon>Dikarya</taxon>
        <taxon>Basidiomycota</taxon>
        <taxon>Agaricomycotina</taxon>
        <taxon>Agaricomycetes</taxon>
        <taxon>Agaricomycetidae</taxon>
        <taxon>Agaricales</taxon>
        <taxon>Pleurotineae</taxon>
        <taxon>Pleurotaceae</taxon>
        <taxon>Pleurotus</taxon>
    </lineage>
</organism>
<dbReference type="Proteomes" id="UP000807025">
    <property type="component" value="Unassembled WGS sequence"/>
</dbReference>
<accession>A0A9P6D171</accession>
<evidence type="ECO:0000313" key="2">
    <source>
        <dbReference type="EMBL" id="KAF9488466.1"/>
    </source>
</evidence>
<protein>
    <submittedName>
        <fullName evidence="2">Uncharacterized protein</fullName>
    </submittedName>
</protein>
<keyword evidence="3" id="KW-1185">Reference proteome</keyword>
<feature type="region of interest" description="Disordered" evidence="1">
    <location>
        <begin position="1"/>
        <end position="58"/>
    </location>
</feature>
<comment type="caution">
    <text evidence="2">The sequence shown here is derived from an EMBL/GenBank/DDBJ whole genome shotgun (WGS) entry which is preliminary data.</text>
</comment>
<gene>
    <name evidence="2" type="ORF">BDN71DRAFT_1457148</name>
</gene>